<accession>A0A100XDP4</accession>
<reference evidence="3" key="2">
    <citation type="submission" date="2016-02" db="EMBL/GenBank/DDBJ databases">
        <title>Draft genome sequence of five rapidly growing Mycobacterium species.</title>
        <authorList>
            <person name="Katahira K."/>
            <person name="Gotou Y."/>
            <person name="Iida K."/>
            <person name="Ogura Y."/>
            <person name="Hayashi T."/>
        </authorList>
    </citation>
    <scope>NUCLEOTIDE SEQUENCE [LARGE SCALE GENOMIC DNA]</scope>
    <source>
        <strain evidence="3">JCM6362</strain>
    </source>
</reference>
<comment type="caution">
    <text evidence="2">The sequence shown here is derived from an EMBL/GenBank/DDBJ whole genome shotgun (WGS) entry which is preliminary data.</text>
</comment>
<dbReference type="OrthoDB" id="8156917at2"/>
<dbReference type="PANTHER" id="PTHR23026">
    <property type="entry name" value="NADPH NITROREDUCTASE"/>
    <property type="match status" value="1"/>
</dbReference>
<dbReference type="PANTHER" id="PTHR23026:SF123">
    <property type="entry name" value="NAD(P)H NITROREDUCTASE RV3131-RELATED"/>
    <property type="match status" value="1"/>
</dbReference>
<organism evidence="2 3">
    <name type="scientific">Mycolicibacterium thermoresistibile</name>
    <name type="common">Mycobacterium thermoresistibile</name>
    <dbReference type="NCBI Taxonomy" id="1797"/>
    <lineage>
        <taxon>Bacteria</taxon>
        <taxon>Bacillati</taxon>
        <taxon>Actinomycetota</taxon>
        <taxon>Actinomycetes</taxon>
        <taxon>Mycobacteriales</taxon>
        <taxon>Mycobacteriaceae</taxon>
        <taxon>Mycolicibacterium</taxon>
    </lineage>
</organism>
<dbReference type="SUPFAM" id="SSF55469">
    <property type="entry name" value="FMN-dependent nitroreductase-like"/>
    <property type="match status" value="1"/>
</dbReference>
<evidence type="ECO:0000313" key="2">
    <source>
        <dbReference type="EMBL" id="GAT14488.1"/>
    </source>
</evidence>
<protein>
    <submittedName>
        <fullName evidence="2">Uncharacterized protein</fullName>
    </submittedName>
</protein>
<dbReference type="NCBIfam" id="NF047509">
    <property type="entry name" value="Rv3131_FMN_oxido"/>
    <property type="match status" value="1"/>
</dbReference>
<proteinExistence type="predicted"/>
<dbReference type="GO" id="GO:0016491">
    <property type="term" value="F:oxidoreductase activity"/>
    <property type="evidence" value="ECO:0007669"/>
    <property type="project" value="InterPro"/>
</dbReference>
<dbReference type="Gene3D" id="3.40.109.10">
    <property type="entry name" value="NADH Oxidase"/>
    <property type="match status" value="1"/>
</dbReference>
<dbReference type="InterPro" id="IPR050627">
    <property type="entry name" value="Nitroreductase/BluB"/>
</dbReference>
<evidence type="ECO:0000313" key="3">
    <source>
        <dbReference type="Proteomes" id="UP000069654"/>
    </source>
</evidence>
<name>A0A100XDP4_MYCTH</name>
<sequence length="353" mass="38610">MHDHLVELDVIRGAVQLACRAPSLHNSQPWRWVLDRWGLRLYLDRGRIIRATDRSGREAIISCGAVLDHLRVAMLAAGWVSHIERFPNPDDPDHLASVRFSRLARLGDRSADEFLAAYRRRADVILLRHTDRRPFGAPPDPVGVHQLLAAAAADTADTADTEVHLDVIAPEDRPRLVEASRIAESQRAADTPYFLELSWWTVGYDLTEGIPHGVLESAEPQRVDVGRVFVAGSGQHRPDPSDNPEDHSMIVVLSTNEDTPPAALRCGEALSAVLLEATMAGLGTCPLTHVTELPAGREIVAELIGRTAAIPQVLIRVGQVPPLREAPTPTPRRPLDEVLQIDPTPGSAPSRQG</sequence>
<dbReference type="InterPro" id="IPR000415">
    <property type="entry name" value="Nitroreductase-like"/>
</dbReference>
<dbReference type="OMA" id="TITHMLE"/>
<evidence type="ECO:0000256" key="1">
    <source>
        <dbReference type="SAM" id="MobiDB-lite"/>
    </source>
</evidence>
<gene>
    <name evidence="2" type="ORF">RMCT_1458</name>
</gene>
<feature type="region of interest" description="Disordered" evidence="1">
    <location>
        <begin position="322"/>
        <end position="353"/>
    </location>
</feature>
<dbReference type="AlphaFoldDB" id="A0A100XDP4"/>
<dbReference type="STRING" id="1797.RMCT_1458"/>
<reference evidence="2 3" key="1">
    <citation type="journal article" date="2016" name="Genome Announc.">
        <title>Draft Genome Sequences of Five Rapidly Growing Mycobacterium Species, M. thermoresistibile, M. fortuitum subsp. acetamidolyticum, M. canariasense, M. brisbanense, and M. novocastrense.</title>
        <authorList>
            <person name="Katahira K."/>
            <person name="Ogura Y."/>
            <person name="Gotoh Y."/>
            <person name="Hayashi T."/>
        </authorList>
    </citation>
    <scope>NUCLEOTIDE SEQUENCE [LARGE SCALE GENOMIC DNA]</scope>
    <source>
        <strain evidence="2 3">JCM6362</strain>
    </source>
</reference>
<dbReference type="EMBL" id="BCTB01000009">
    <property type="protein sequence ID" value="GAT14488.1"/>
    <property type="molecule type" value="Genomic_DNA"/>
</dbReference>
<dbReference type="RefSeq" id="WP_003924014.1">
    <property type="nucleotide sequence ID" value="NZ_BCTB01000009.1"/>
</dbReference>
<dbReference type="Proteomes" id="UP000069654">
    <property type="component" value="Unassembled WGS sequence"/>
</dbReference>